<evidence type="ECO:0000256" key="1">
    <source>
        <dbReference type="SAM" id="Coils"/>
    </source>
</evidence>
<protein>
    <submittedName>
        <fullName evidence="2">Uncharacterized protein</fullName>
    </submittedName>
</protein>
<keyword evidence="1" id="KW-0175">Coiled coil</keyword>
<accession>A0A1J1H9V8</accession>
<evidence type="ECO:0000313" key="3">
    <source>
        <dbReference type="Proteomes" id="UP000220158"/>
    </source>
</evidence>
<feature type="coiled-coil region" evidence="1">
    <location>
        <begin position="173"/>
        <end position="251"/>
    </location>
</feature>
<dbReference type="AlphaFoldDB" id="A0A1J1H9V8"/>
<proteinExistence type="predicted"/>
<dbReference type="EMBL" id="LN835307">
    <property type="protein sequence ID" value="CRH01592.1"/>
    <property type="molecule type" value="Genomic_DNA"/>
</dbReference>
<sequence>MQESNSHNFDVGYFLKSCADLEQSYEVLLNEKKKSELKLNEVSKSLQEIKEKYEQEKKNNLEISLSISEQTDKLMKKQNYFEHYENVEKQNDDFKRKIEMLKREKEVEKQNMVDKIKVAEIKKQQEIEEYEKKIRENKNRFLKLESQIIELDLEISSKDKEIKKLSSILNDVQQKHEIKKLEYEQKIKNLIKENEETNRKNKEVVNDLINESNNLALNNLKNKLKLQQQEYNKLEEEYLNLKKSTNKTSNKKCISTEYTKNHNSKVSYKI</sequence>
<dbReference type="GeneID" id="39737723"/>
<name>A0A1J1H9V8_PLARL</name>
<keyword evidence="3" id="KW-1185">Reference proteome</keyword>
<gene>
    <name evidence="2" type="ORF">PRELSG_1247900</name>
</gene>
<evidence type="ECO:0000313" key="2">
    <source>
        <dbReference type="EMBL" id="CRH01592.1"/>
    </source>
</evidence>
<reference evidence="2 3" key="1">
    <citation type="submission" date="2015-04" db="EMBL/GenBank/DDBJ databases">
        <authorList>
            <consortium name="Pathogen Informatics"/>
        </authorList>
    </citation>
    <scope>NUCLEOTIDE SEQUENCE [LARGE SCALE GENOMIC DNA]</scope>
    <source>
        <strain evidence="2 3">SGS1</strain>
    </source>
</reference>
<dbReference type="VEuPathDB" id="PlasmoDB:PRELSG_1247900"/>
<dbReference type="OMA" id="AIGEHTD"/>
<feature type="coiled-coil region" evidence="1">
    <location>
        <begin position="18"/>
        <end position="147"/>
    </location>
</feature>
<dbReference type="RefSeq" id="XP_028534591.1">
    <property type="nucleotide sequence ID" value="XM_028678286.1"/>
</dbReference>
<dbReference type="KEGG" id="prel:PRELSG_1247900"/>
<dbReference type="OrthoDB" id="372098at2759"/>
<organism evidence="2 3">
    <name type="scientific">Plasmodium relictum</name>
    <dbReference type="NCBI Taxonomy" id="85471"/>
    <lineage>
        <taxon>Eukaryota</taxon>
        <taxon>Sar</taxon>
        <taxon>Alveolata</taxon>
        <taxon>Apicomplexa</taxon>
        <taxon>Aconoidasida</taxon>
        <taxon>Haemosporida</taxon>
        <taxon>Plasmodiidae</taxon>
        <taxon>Plasmodium</taxon>
        <taxon>Plasmodium (Haemamoeba)</taxon>
    </lineage>
</organism>
<dbReference type="Proteomes" id="UP000220158">
    <property type="component" value="Chromosome 12"/>
</dbReference>